<sequence length="1072" mass="115976">MFADVSQRYLVETITMTTVTERRIVREISSGGTGSGVNGEDGEVRPAIDETDGSSVTTDRQHSPQSNGNAEIGNESRDEEKQQSVLPFKTLLPSNSLKPNSALRQLFPDPRFISPPPAPTRSASLDPGGDSGSGSEQQADSTQQLNNGDNSANGKLGGRSESLDCSGTGGPDSNIKRAIERNALRRSLVARYDGAASLRRRQHQHHGQSQPGQQNNLRSKDLSLEERIRQLTCVNDDDDDENANGSGDNQQHHQFHLHPNHLQQQQLPNGRIGGHHHHHHHHQHQHQHIQDDYRQQQLGTRTSPSGEERPNSGCVQGKPPPGPQHNHHHHQHTTNSAYRKITDLFSGQRNKNSSGSSSSSENMPDIGLGSKQQQQSSGNKSNNNRQFLSSLAPLSCVAANSASAADQDRDDQPYYRARPGPKPGSHQQQRQHGGSGYSLEDIEHALNSEAPDVTRGTPTSAQGGGFERLLPSSGGEANGDEMLAAFVEQDRSRTERIRRRYNDPVDSTSQQQLDPLDGFEIPRNHVIQQRNGDPKHNGQAASNEDDDEDDELNDYGFNRRPSVRGIKAQFETTNEIVRQLRTRSAAANSLPEACRLGLPAAASIGASNTSLEPGELLKQETAGYRLAYSAEQHGQLAVDPNNTISRINNMQRQINDIYQSIAESGVAAALLGAGVGAGELVQANPRPASYLDAAGTLPRVASDPSRRYLTPASSLDQQPHQLSAVAAAATGMYSTLPKNHRPHPSAATGIPQQQLTYSAGSSIVSASVAGTPPKCYRTMYFVPHNGSTTSLEPTYYSVQMPPSSSSSSPSYAEQIERYPPYPRNTRIDQQQQQQRYYLRPASVPNTGSASSALQLHLQQSEELQQQVARSAGLQHSLQQQQQPQQQSSLDCSSVSSSSTSSAYNVQTLSGVTYSICPPPPPMSSTTTYTYQMQIQGRLSSGSSDLSTTQQLQQQQSLSGLSQLAANASLLASSGSLSSINSSLLSSPTKQPLGSSHTSIHQQLQPALQQQGCSVAERGVPEGAASAPAHDYSSYMVSTGDGLVPDSNTQNQSQNQQQSQQHQQNPVYYAMNV</sequence>
<organism evidence="1 2">
    <name type="scientific">Eretmocerus hayati</name>
    <dbReference type="NCBI Taxonomy" id="131215"/>
    <lineage>
        <taxon>Eukaryota</taxon>
        <taxon>Metazoa</taxon>
        <taxon>Ecdysozoa</taxon>
        <taxon>Arthropoda</taxon>
        <taxon>Hexapoda</taxon>
        <taxon>Insecta</taxon>
        <taxon>Pterygota</taxon>
        <taxon>Neoptera</taxon>
        <taxon>Endopterygota</taxon>
        <taxon>Hymenoptera</taxon>
        <taxon>Apocrita</taxon>
        <taxon>Proctotrupomorpha</taxon>
        <taxon>Chalcidoidea</taxon>
        <taxon>Aphelinidae</taxon>
        <taxon>Aphelininae</taxon>
        <taxon>Eretmocerus</taxon>
    </lineage>
</organism>
<proteinExistence type="predicted"/>
<reference evidence="1" key="1">
    <citation type="submission" date="2023-04" db="EMBL/GenBank/DDBJ databases">
        <title>A chromosome-level genome assembly of the parasitoid wasp Eretmocerus hayati.</title>
        <authorList>
            <person name="Zhong Y."/>
            <person name="Liu S."/>
            <person name="Liu Y."/>
        </authorList>
    </citation>
    <scope>NUCLEOTIDE SEQUENCE</scope>
    <source>
        <strain evidence="1">ZJU_SS_LIU_2023</strain>
    </source>
</reference>
<keyword evidence="2" id="KW-1185">Reference proteome</keyword>
<accession>A0ACC2PY43</accession>
<evidence type="ECO:0000313" key="1">
    <source>
        <dbReference type="EMBL" id="KAJ8688418.1"/>
    </source>
</evidence>
<protein>
    <submittedName>
        <fullName evidence="1">Uncharacterized protein</fullName>
    </submittedName>
</protein>
<evidence type="ECO:0000313" key="2">
    <source>
        <dbReference type="Proteomes" id="UP001239111"/>
    </source>
</evidence>
<name>A0ACC2PY43_9HYME</name>
<dbReference type="EMBL" id="CM056741">
    <property type="protein sequence ID" value="KAJ8688418.1"/>
    <property type="molecule type" value="Genomic_DNA"/>
</dbReference>
<gene>
    <name evidence="1" type="ORF">QAD02_024213</name>
</gene>
<dbReference type="Proteomes" id="UP001239111">
    <property type="component" value="Chromosome 1"/>
</dbReference>
<comment type="caution">
    <text evidence="1">The sequence shown here is derived from an EMBL/GenBank/DDBJ whole genome shotgun (WGS) entry which is preliminary data.</text>
</comment>